<dbReference type="Proteomes" id="UP000233293">
    <property type="component" value="Unassembled WGS sequence"/>
</dbReference>
<evidence type="ECO:0000256" key="1">
    <source>
        <dbReference type="SAM" id="MobiDB-lite"/>
    </source>
</evidence>
<dbReference type="OrthoDB" id="9778236at2"/>
<keyword evidence="4" id="KW-1185">Reference proteome</keyword>
<accession>A0A2N3PRJ7</accession>
<proteinExistence type="predicted"/>
<keyword evidence="2" id="KW-1133">Transmembrane helix</keyword>
<dbReference type="PANTHER" id="PTHR30438">
    <property type="entry name" value="36 KDA ANTIGEN-RELATED"/>
    <property type="match status" value="1"/>
</dbReference>
<keyword evidence="2" id="KW-0472">Membrane</keyword>
<gene>
    <name evidence="3" type="ORF">CWS72_18505</name>
</gene>
<reference evidence="4" key="1">
    <citation type="submission" date="2017-12" db="EMBL/GenBank/DDBJ databases">
        <title>Draft genome sequence of Telmatospirillum siberiense 26-4b1T, an acidotolerant peatland alphaproteobacterium potentially involved in sulfur cycling.</title>
        <authorList>
            <person name="Hausmann B."/>
            <person name="Pjevac P."/>
            <person name="Schreck K."/>
            <person name="Herbold C.W."/>
            <person name="Daims H."/>
            <person name="Wagner M."/>
            <person name="Pester M."/>
            <person name="Loy A."/>
        </authorList>
    </citation>
    <scope>NUCLEOTIDE SEQUENCE [LARGE SCALE GENOMIC DNA]</scope>
    <source>
        <strain evidence="4">26-4b1</strain>
    </source>
</reference>
<dbReference type="RefSeq" id="WP_101252117.1">
    <property type="nucleotide sequence ID" value="NZ_PIUM01000024.1"/>
</dbReference>
<evidence type="ECO:0000313" key="3">
    <source>
        <dbReference type="EMBL" id="PKU23029.1"/>
    </source>
</evidence>
<dbReference type="Gene3D" id="2.40.50.100">
    <property type="match status" value="1"/>
</dbReference>
<feature type="transmembrane region" description="Helical" evidence="2">
    <location>
        <begin position="81"/>
        <end position="103"/>
    </location>
</feature>
<feature type="compositionally biased region" description="Basic and acidic residues" evidence="1">
    <location>
        <begin position="1"/>
        <end position="12"/>
    </location>
</feature>
<dbReference type="GO" id="GO:0016787">
    <property type="term" value="F:hydrolase activity"/>
    <property type="evidence" value="ECO:0007669"/>
    <property type="project" value="UniProtKB-KW"/>
</dbReference>
<organism evidence="3 4">
    <name type="scientific">Telmatospirillum siberiense</name>
    <dbReference type="NCBI Taxonomy" id="382514"/>
    <lineage>
        <taxon>Bacteria</taxon>
        <taxon>Pseudomonadati</taxon>
        <taxon>Pseudomonadota</taxon>
        <taxon>Alphaproteobacteria</taxon>
        <taxon>Rhodospirillales</taxon>
        <taxon>Rhodospirillaceae</taxon>
        <taxon>Telmatospirillum</taxon>
    </lineage>
</organism>
<dbReference type="PANTHER" id="PTHR30438:SF2">
    <property type="entry name" value="MEMBRANE PROTEIN"/>
    <property type="match status" value="1"/>
</dbReference>
<dbReference type="Gene3D" id="2.40.30.170">
    <property type="match status" value="1"/>
</dbReference>
<keyword evidence="3" id="KW-0378">Hydrolase</keyword>
<dbReference type="SUPFAM" id="SSF111369">
    <property type="entry name" value="HlyD-like secretion proteins"/>
    <property type="match status" value="1"/>
</dbReference>
<feature type="compositionally biased region" description="Basic and acidic residues" evidence="1">
    <location>
        <begin position="38"/>
        <end position="66"/>
    </location>
</feature>
<dbReference type="GO" id="GO:0005886">
    <property type="term" value="C:plasma membrane"/>
    <property type="evidence" value="ECO:0007669"/>
    <property type="project" value="TreeGrafter"/>
</dbReference>
<name>A0A2N3PRJ7_9PROT</name>
<sequence>MTNGDSRVDPKVAAKPAPKAAAKSETKVVAKPHPKAAAKPDAKVVAKSDTKVVAKPDPKAEAKPDPKVAAQAAAQLSRKKWIVGGAILLVAAALLGILLWWFLKPKELGDGFASGNGRIEAVEIDVAAKTAGRLNEILVNEGDFVTSGQIVARMDTKVLDAQHDEAVAELARSVSAIAIAESQVAQRRSERAASQAVVVQRKAELNVAGKRLARSQTLSNEGAAAVQEFDDDLASQQGSIAAVGAATAQVAAADAAIVTALAQVVGARSGADATRAAIVRIQADIEDSALKSPRDGRVQYRVAQPSEVVAAGGKVLNLVDLSDVYMTFFLPETAVGRIALGTEVRLVLDAAPQWVIPASASFVADVAQFTPKAVETASERQKLMFRVRARIDPALLKKFSRDVKTGLPGVAYVRLDPAQAWPDRLALRVPN</sequence>
<dbReference type="EMBL" id="PIUM01000024">
    <property type="protein sequence ID" value="PKU23029.1"/>
    <property type="molecule type" value="Genomic_DNA"/>
</dbReference>
<evidence type="ECO:0000313" key="4">
    <source>
        <dbReference type="Proteomes" id="UP000233293"/>
    </source>
</evidence>
<comment type="caution">
    <text evidence="3">The sequence shown here is derived from an EMBL/GenBank/DDBJ whole genome shotgun (WGS) entry which is preliminary data.</text>
</comment>
<dbReference type="AlphaFoldDB" id="A0A2N3PRJ7"/>
<keyword evidence="2" id="KW-0812">Transmembrane</keyword>
<protein>
    <submittedName>
        <fullName evidence="3">Glycoside hydrolase family 43</fullName>
    </submittedName>
</protein>
<feature type="region of interest" description="Disordered" evidence="1">
    <location>
        <begin position="1"/>
        <end position="66"/>
    </location>
</feature>
<dbReference type="Gene3D" id="1.10.287.470">
    <property type="entry name" value="Helix hairpin bin"/>
    <property type="match status" value="1"/>
</dbReference>
<evidence type="ECO:0000256" key="2">
    <source>
        <dbReference type="SAM" id="Phobius"/>
    </source>
</evidence>